<accession>A0A4U5NIT4</accession>
<reference evidence="2 3" key="1">
    <citation type="journal article" date="2015" name="Genome Biol.">
        <title>Comparative genomics of Steinernema reveals deeply conserved gene regulatory networks.</title>
        <authorList>
            <person name="Dillman A.R."/>
            <person name="Macchietto M."/>
            <person name="Porter C.F."/>
            <person name="Rogers A."/>
            <person name="Williams B."/>
            <person name="Antoshechkin I."/>
            <person name="Lee M.M."/>
            <person name="Goodwin Z."/>
            <person name="Lu X."/>
            <person name="Lewis E.E."/>
            <person name="Goodrich-Blair H."/>
            <person name="Stock S.P."/>
            <person name="Adams B.J."/>
            <person name="Sternberg P.W."/>
            <person name="Mortazavi A."/>
        </authorList>
    </citation>
    <scope>NUCLEOTIDE SEQUENCE [LARGE SCALE GENOMIC DNA]</scope>
    <source>
        <strain evidence="2 3">ALL</strain>
    </source>
</reference>
<comment type="caution">
    <text evidence="2">The sequence shown here is derived from an EMBL/GenBank/DDBJ whole genome shotgun (WGS) entry which is preliminary data.</text>
</comment>
<dbReference type="AlphaFoldDB" id="A0A4U5NIT4"/>
<dbReference type="Proteomes" id="UP000298663">
    <property type="component" value="Unassembled WGS sequence"/>
</dbReference>
<proteinExistence type="predicted"/>
<protein>
    <submittedName>
        <fullName evidence="2">Uncharacterized protein</fullName>
    </submittedName>
</protein>
<reference evidence="2 3" key="2">
    <citation type="journal article" date="2019" name="G3 (Bethesda)">
        <title>Hybrid Assembly of the Genome of the Entomopathogenic Nematode Steinernema carpocapsae Identifies the X-Chromosome.</title>
        <authorList>
            <person name="Serra L."/>
            <person name="Macchietto M."/>
            <person name="Macias-Munoz A."/>
            <person name="McGill C.J."/>
            <person name="Rodriguez I.M."/>
            <person name="Rodriguez B."/>
            <person name="Murad R."/>
            <person name="Mortazavi A."/>
        </authorList>
    </citation>
    <scope>NUCLEOTIDE SEQUENCE [LARGE SCALE GENOMIC DNA]</scope>
    <source>
        <strain evidence="2 3">ALL</strain>
    </source>
</reference>
<sequence>MSEVLDLSFLVDRIRLSQLHLDQTTSEFDARPVPELEIHKMHGRVLLVSFSPSEMSKQTNRLVRLVTVKMIASRQASTARASSSVELSPDHCSDLQSTRRRPLLDVLETPEKRFVLPTPADAPTVPASKRPRLQHP</sequence>
<evidence type="ECO:0000313" key="3">
    <source>
        <dbReference type="Proteomes" id="UP000298663"/>
    </source>
</evidence>
<evidence type="ECO:0000256" key="1">
    <source>
        <dbReference type="SAM" id="MobiDB-lite"/>
    </source>
</evidence>
<gene>
    <name evidence="2" type="ORF">L596_016313</name>
</gene>
<organism evidence="2 3">
    <name type="scientific">Steinernema carpocapsae</name>
    <name type="common">Entomopathogenic nematode</name>
    <dbReference type="NCBI Taxonomy" id="34508"/>
    <lineage>
        <taxon>Eukaryota</taxon>
        <taxon>Metazoa</taxon>
        <taxon>Ecdysozoa</taxon>
        <taxon>Nematoda</taxon>
        <taxon>Chromadorea</taxon>
        <taxon>Rhabditida</taxon>
        <taxon>Tylenchina</taxon>
        <taxon>Panagrolaimomorpha</taxon>
        <taxon>Strongyloidoidea</taxon>
        <taxon>Steinernematidae</taxon>
        <taxon>Steinernema</taxon>
    </lineage>
</organism>
<keyword evidence="3" id="KW-1185">Reference proteome</keyword>
<name>A0A4U5NIT4_STECR</name>
<dbReference type="EMBL" id="AZBU02000004">
    <property type="protein sequence ID" value="TKR82621.1"/>
    <property type="molecule type" value="Genomic_DNA"/>
</dbReference>
<evidence type="ECO:0000313" key="2">
    <source>
        <dbReference type="EMBL" id="TKR82621.1"/>
    </source>
</evidence>
<feature type="region of interest" description="Disordered" evidence="1">
    <location>
        <begin position="78"/>
        <end position="136"/>
    </location>
</feature>